<feature type="compositionally biased region" description="Low complexity" evidence="1">
    <location>
        <begin position="95"/>
        <end position="105"/>
    </location>
</feature>
<dbReference type="OrthoDB" id="254389at2759"/>
<dbReference type="AlphaFoldDB" id="A0A061ITI4"/>
<keyword evidence="4" id="KW-1185">Reference proteome</keyword>
<evidence type="ECO:0000313" key="4">
    <source>
        <dbReference type="Proteomes" id="UP000031737"/>
    </source>
</evidence>
<dbReference type="InterPro" id="IPR013320">
    <property type="entry name" value="ConA-like_dom_sf"/>
</dbReference>
<reference evidence="3 4" key="1">
    <citation type="submission" date="2013-07" db="EMBL/GenBank/DDBJ databases">
        <authorList>
            <person name="Stoco P.H."/>
            <person name="Wagner G."/>
            <person name="Gerber A."/>
            <person name="Zaha A."/>
            <person name="Thompson C."/>
            <person name="Bartholomeu D.C."/>
            <person name="Luckemeyer D.D."/>
            <person name="Bahia D."/>
            <person name="Loreto E."/>
            <person name="Prestes E.B."/>
            <person name="Lima F.M."/>
            <person name="Rodrigues-Luiz G."/>
            <person name="Vallejo G.A."/>
            <person name="Filho J.F."/>
            <person name="Monteiro K.M."/>
            <person name="Tyler K.M."/>
            <person name="de Almeida L.G."/>
            <person name="Ortiz M.F."/>
            <person name="Siervo M.A."/>
            <person name="de Moraes M.H."/>
            <person name="Cunha O.L."/>
            <person name="Mendonca-Neto R."/>
            <person name="Silva R."/>
            <person name="Teixeira S.M."/>
            <person name="Murta S.M."/>
            <person name="Sincero T.C."/>
            <person name="Mendes T.A."/>
            <person name="Urmenyi T.P."/>
            <person name="Silva V.G."/>
            <person name="da Rocha W.D."/>
            <person name="Andersson B."/>
            <person name="Romanha A.J."/>
            <person name="Steindel M."/>
            <person name="de Vasconcelos A.T."/>
            <person name="Grisard E.C."/>
        </authorList>
    </citation>
    <scope>NUCLEOTIDE SEQUENCE [LARGE SCALE GENOMIC DNA]</scope>
    <source>
        <strain evidence="3 4">SC58</strain>
    </source>
</reference>
<evidence type="ECO:0000259" key="2">
    <source>
        <dbReference type="Pfam" id="PF22925"/>
    </source>
</evidence>
<name>A0A061ITI4_TRYRA</name>
<organism evidence="3 4">
    <name type="scientific">Trypanosoma rangeli SC58</name>
    <dbReference type="NCBI Taxonomy" id="429131"/>
    <lineage>
        <taxon>Eukaryota</taxon>
        <taxon>Discoba</taxon>
        <taxon>Euglenozoa</taxon>
        <taxon>Kinetoplastea</taxon>
        <taxon>Metakinetoplastina</taxon>
        <taxon>Trypanosomatida</taxon>
        <taxon>Trypanosomatidae</taxon>
        <taxon>Trypanosoma</taxon>
        <taxon>Herpetosoma</taxon>
    </lineage>
</organism>
<dbReference type="Pfam" id="PF11052">
    <property type="entry name" value="Tr-sialidase_C"/>
    <property type="match status" value="1"/>
</dbReference>
<dbReference type="EMBL" id="AUPL01006451">
    <property type="protein sequence ID" value="ESL05884.1"/>
    <property type="molecule type" value="Genomic_DNA"/>
</dbReference>
<dbReference type="Proteomes" id="UP000031737">
    <property type="component" value="Unassembled WGS sequence"/>
</dbReference>
<dbReference type="VEuPathDB" id="TriTrypDB:TRSC58_06451"/>
<comment type="caution">
    <text evidence="3">The sequence shown here is derived from an EMBL/GenBank/DDBJ whole genome shotgun (WGS) entry which is preliminary data.</text>
</comment>
<evidence type="ECO:0000313" key="3">
    <source>
        <dbReference type="EMBL" id="ESL05884.1"/>
    </source>
</evidence>
<sequence length="152" mass="15691">MPPDMISDIYFGGYEDGTEEDAKEDAESHVTVTNVLLYNRRLNDSEIAALKRRKEGGTATEAEQLPPPAASPASDPAGSKHGAPGISAGEDAGPRDAPAPGPNNASVPLARRVAEAAPKEVGGGDSCVRGRLSGVMLPLLLLLGLWGFSALC</sequence>
<feature type="region of interest" description="Disordered" evidence="1">
    <location>
        <begin position="49"/>
        <end position="111"/>
    </location>
</feature>
<gene>
    <name evidence="3" type="ORF">TRSC58_06451</name>
</gene>
<feature type="domain" description="Trans-sialidase C-terminal" evidence="2">
    <location>
        <begin position="4"/>
        <end position="44"/>
    </location>
</feature>
<accession>A0A061ITI4</accession>
<dbReference type="Pfam" id="PF22925">
    <property type="entry name" value="TS_C"/>
    <property type="match status" value="1"/>
</dbReference>
<dbReference type="InterPro" id="IPR021287">
    <property type="entry name" value="Trans-sialidase_CS"/>
</dbReference>
<proteinExistence type="predicted"/>
<dbReference type="Gene3D" id="2.60.120.200">
    <property type="match status" value="1"/>
</dbReference>
<dbReference type="InterPro" id="IPR055239">
    <property type="entry name" value="TS_C"/>
</dbReference>
<protein>
    <recommendedName>
        <fullName evidence="2">Trans-sialidase C-terminal domain-containing protein</fullName>
    </recommendedName>
</protein>
<feature type="region of interest" description="Disordered" evidence="1">
    <location>
        <begin position="1"/>
        <end position="29"/>
    </location>
</feature>
<evidence type="ECO:0000256" key="1">
    <source>
        <dbReference type="SAM" id="MobiDB-lite"/>
    </source>
</evidence>
<dbReference type="SUPFAM" id="SSF49899">
    <property type="entry name" value="Concanavalin A-like lectins/glucanases"/>
    <property type="match status" value="1"/>
</dbReference>